<sequence length="165" mass="17866">MPSLKLLLAIFILFSLYIQTGLAEVANPTTTSVAPTDDNIGAPAPLYPTGDDIPIGNDDEGFVDDAVNDDTVVDENDDADLDVSADPTDPDTLFGDDQGRKKMCRGRCRRIGGGKVCHCTQNGFGSCKCRIAHAPCRCIVRILSTSASLFHSFDRDRGSGWWRLD</sequence>
<dbReference type="HOGENOM" id="CLU_1610412_0_0_1"/>
<dbReference type="Proteomes" id="UP000007963">
    <property type="component" value="Unassembled WGS sequence"/>
</dbReference>
<dbReference type="GeneID" id="4320821"/>
<dbReference type="OrthoDB" id="10392981at2759"/>
<evidence type="ECO:0000313" key="4">
    <source>
        <dbReference type="Proteomes" id="UP000007963"/>
    </source>
</evidence>
<dbReference type="RefSeq" id="XP_001214213.1">
    <property type="nucleotide sequence ID" value="XM_001214213.1"/>
</dbReference>
<feature type="chain" id="PRO_5004170436" description="Invertebrate defensins family profile domain-containing protein" evidence="2">
    <location>
        <begin position="24"/>
        <end position="165"/>
    </location>
</feature>
<evidence type="ECO:0008006" key="5">
    <source>
        <dbReference type="Google" id="ProtNLM"/>
    </source>
</evidence>
<dbReference type="AlphaFoldDB" id="Q0CMP9"/>
<feature type="compositionally biased region" description="Acidic residues" evidence="1">
    <location>
        <begin position="74"/>
        <end position="83"/>
    </location>
</feature>
<name>Q0CMP9_ASPTN</name>
<dbReference type="EMBL" id="CH476600">
    <property type="protein sequence ID" value="EAU34104.1"/>
    <property type="molecule type" value="Genomic_DNA"/>
</dbReference>
<proteinExistence type="predicted"/>
<reference evidence="4" key="1">
    <citation type="submission" date="2005-09" db="EMBL/GenBank/DDBJ databases">
        <title>Annotation of the Aspergillus terreus NIH2624 genome.</title>
        <authorList>
            <person name="Birren B.W."/>
            <person name="Lander E.S."/>
            <person name="Galagan J.E."/>
            <person name="Nusbaum C."/>
            <person name="Devon K."/>
            <person name="Henn M."/>
            <person name="Ma L.-J."/>
            <person name="Jaffe D.B."/>
            <person name="Butler J."/>
            <person name="Alvarez P."/>
            <person name="Gnerre S."/>
            <person name="Grabherr M."/>
            <person name="Kleber M."/>
            <person name="Mauceli E.W."/>
            <person name="Brockman W."/>
            <person name="Rounsley S."/>
            <person name="Young S.K."/>
            <person name="LaButti K."/>
            <person name="Pushparaj V."/>
            <person name="DeCaprio D."/>
            <person name="Crawford M."/>
            <person name="Koehrsen M."/>
            <person name="Engels R."/>
            <person name="Montgomery P."/>
            <person name="Pearson M."/>
            <person name="Howarth C."/>
            <person name="Larson L."/>
            <person name="Luoma S."/>
            <person name="White J."/>
            <person name="Alvarado L."/>
            <person name="Kodira C.D."/>
            <person name="Zeng Q."/>
            <person name="Oleary S."/>
            <person name="Yandava C."/>
            <person name="Denning D.W."/>
            <person name="Nierman W.C."/>
            <person name="Milne T."/>
            <person name="Madden K."/>
        </authorList>
    </citation>
    <scope>NUCLEOTIDE SEQUENCE [LARGE SCALE GENOMIC DNA]</scope>
    <source>
        <strain evidence="4">NIH 2624 / FGSC A1156</strain>
    </source>
</reference>
<gene>
    <name evidence="3" type="ORF">ATEG_05035</name>
</gene>
<evidence type="ECO:0000256" key="1">
    <source>
        <dbReference type="SAM" id="MobiDB-lite"/>
    </source>
</evidence>
<dbReference type="VEuPathDB" id="FungiDB:ATEG_05035"/>
<evidence type="ECO:0000256" key="2">
    <source>
        <dbReference type="SAM" id="SignalP"/>
    </source>
</evidence>
<keyword evidence="2" id="KW-0732">Signal</keyword>
<feature type="region of interest" description="Disordered" evidence="1">
    <location>
        <begin position="74"/>
        <end position="94"/>
    </location>
</feature>
<evidence type="ECO:0000313" key="3">
    <source>
        <dbReference type="EMBL" id="EAU34104.1"/>
    </source>
</evidence>
<protein>
    <recommendedName>
        <fullName evidence="5">Invertebrate defensins family profile domain-containing protein</fullName>
    </recommendedName>
</protein>
<accession>Q0CMP9</accession>
<organism evidence="3 4">
    <name type="scientific">Aspergillus terreus (strain NIH 2624 / FGSC A1156)</name>
    <dbReference type="NCBI Taxonomy" id="341663"/>
    <lineage>
        <taxon>Eukaryota</taxon>
        <taxon>Fungi</taxon>
        <taxon>Dikarya</taxon>
        <taxon>Ascomycota</taxon>
        <taxon>Pezizomycotina</taxon>
        <taxon>Eurotiomycetes</taxon>
        <taxon>Eurotiomycetidae</taxon>
        <taxon>Eurotiales</taxon>
        <taxon>Aspergillaceae</taxon>
        <taxon>Aspergillus</taxon>
        <taxon>Aspergillus subgen. Circumdati</taxon>
    </lineage>
</organism>
<feature type="signal peptide" evidence="2">
    <location>
        <begin position="1"/>
        <end position="23"/>
    </location>
</feature>